<protein>
    <submittedName>
        <fullName evidence="3">Phosphatase PAP2 family protein</fullName>
    </submittedName>
</protein>
<dbReference type="OrthoDB" id="5289372at2"/>
<dbReference type="RefSeq" id="WP_129399143.1">
    <property type="nucleotide sequence ID" value="NZ_SDWT01000001.1"/>
</dbReference>
<evidence type="ECO:0000313" key="4">
    <source>
        <dbReference type="Proteomes" id="UP000294071"/>
    </source>
</evidence>
<feature type="domain" description="Phosphatidic acid phosphatase type 2/haloperoxidase" evidence="2">
    <location>
        <begin position="95"/>
        <end position="206"/>
    </location>
</feature>
<proteinExistence type="predicted"/>
<dbReference type="Proteomes" id="UP000294071">
    <property type="component" value="Unassembled WGS sequence"/>
</dbReference>
<keyword evidence="1" id="KW-0472">Membrane</keyword>
<gene>
    <name evidence="3" type="ORF">EUA93_05060</name>
</gene>
<dbReference type="Pfam" id="PF01569">
    <property type="entry name" value="PAP2"/>
    <property type="match status" value="1"/>
</dbReference>
<dbReference type="SUPFAM" id="SSF48317">
    <property type="entry name" value="Acid phosphatase/Vanadium-dependent haloperoxidase"/>
    <property type="match status" value="1"/>
</dbReference>
<name>A0A4Q2S0A8_9ACTN</name>
<dbReference type="Gene3D" id="1.20.144.10">
    <property type="entry name" value="Phosphatidic acid phosphatase type 2/haloperoxidase"/>
    <property type="match status" value="1"/>
</dbReference>
<dbReference type="AlphaFoldDB" id="A0A4Q2S0A8"/>
<dbReference type="PROSITE" id="PS51257">
    <property type="entry name" value="PROKAR_LIPOPROTEIN"/>
    <property type="match status" value="1"/>
</dbReference>
<feature type="transmembrane region" description="Helical" evidence="1">
    <location>
        <begin position="136"/>
        <end position="155"/>
    </location>
</feature>
<dbReference type="CDD" id="cd03392">
    <property type="entry name" value="PAP2_like_2"/>
    <property type="match status" value="1"/>
</dbReference>
<keyword evidence="4" id="KW-1185">Reference proteome</keyword>
<dbReference type="InterPro" id="IPR000326">
    <property type="entry name" value="PAP2/HPO"/>
</dbReference>
<feature type="transmembrane region" description="Helical" evidence="1">
    <location>
        <begin position="95"/>
        <end position="116"/>
    </location>
</feature>
<feature type="transmembrane region" description="Helical" evidence="1">
    <location>
        <begin position="68"/>
        <end position="88"/>
    </location>
</feature>
<organism evidence="3 4">
    <name type="scientific">Nocardioides oleivorans</name>
    <dbReference type="NCBI Taxonomy" id="273676"/>
    <lineage>
        <taxon>Bacteria</taxon>
        <taxon>Bacillati</taxon>
        <taxon>Actinomycetota</taxon>
        <taxon>Actinomycetes</taxon>
        <taxon>Propionibacteriales</taxon>
        <taxon>Nocardioidaceae</taxon>
        <taxon>Nocardioides</taxon>
    </lineage>
</organism>
<reference evidence="3 4" key="1">
    <citation type="submission" date="2019-01" db="EMBL/GenBank/DDBJ databases">
        <title>Novel species of Nocardioides.</title>
        <authorList>
            <person name="Liu Q."/>
            <person name="Xin Y.-H."/>
        </authorList>
    </citation>
    <scope>NUCLEOTIDE SEQUENCE [LARGE SCALE GENOMIC DNA]</scope>
    <source>
        <strain evidence="3 4">CGMCC 4.6882</strain>
    </source>
</reference>
<sequence length="218" mass="23801">MRIEGGRRAATVLVVAWAVLLACVLGIGWLLTHPLERHVEPWDDSVVRWFADHRTSGLDVAADAGSKVADTLVGIALTVVLAAAISRWQRSWRPFAYYAVLVGGTFVLYLVVTALVPRDRPPVEILDPGLVPDHSFPSGHVATAVVVYCGTALLLNALVPRWRRRTWPLLLVPLVVAPSRLYQGAHHPTDVLTSLLFASAWLAVVARVLLHPPDKVEA</sequence>
<keyword evidence="1" id="KW-1133">Transmembrane helix</keyword>
<dbReference type="EMBL" id="SDWT01000001">
    <property type="protein sequence ID" value="RYB93785.1"/>
    <property type="molecule type" value="Genomic_DNA"/>
</dbReference>
<feature type="transmembrane region" description="Helical" evidence="1">
    <location>
        <begin position="12"/>
        <end position="31"/>
    </location>
</feature>
<accession>A0A4Q2S0A8</accession>
<comment type="caution">
    <text evidence="3">The sequence shown here is derived from an EMBL/GenBank/DDBJ whole genome shotgun (WGS) entry which is preliminary data.</text>
</comment>
<evidence type="ECO:0000313" key="3">
    <source>
        <dbReference type="EMBL" id="RYB93785.1"/>
    </source>
</evidence>
<evidence type="ECO:0000259" key="2">
    <source>
        <dbReference type="SMART" id="SM00014"/>
    </source>
</evidence>
<dbReference type="InterPro" id="IPR036938">
    <property type="entry name" value="PAP2/HPO_sf"/>
</dbReference>
<dbReference type="SMART" id="SM00014">
    <property type="entry name" value="acidPPc"/>
    <property type="match status" value="1"/>
</dbReference>
<keyword evidence="1" id="KW-0812">Transmembrane</keyword>
<evidence type="ECO:0000256" key="1">
    <source>
        <dbReference type="SAM" id="Phobius"/>
    </source>
</evidence>